<dbReference type="Pfam" id="PF13083">
    <property type="entry name" value="KH_KhpA-B"/>
    <property type="match status" value="1"/>
</dbReference>
<dbReference type="InterPro" id="IPR015946">
    <property type="entry name" value="KH_dom-like_a/b"/>
</dbReference>
<dbReference type="SUPFAM" id="SSF82708">
    <property type="entry name" value="R3H domain"/>
    <property type="match status" value="1"/>
</dbReference>
<organism evidence="2 3">
    <name type="scientific">candidate division WWE3 bacterium RIFCSPLOWO2_01_FULL_41_18</name>
    <dbReference type="NCBI Taxonomy" id="1802625"/>
    <lineage>
        <taxon>Bacteria</taxon>
        <taxon>Katanobacteria</taxon>
    </lineage>
</organism>
<dbReference type="InterPro" id="IPR036867">
    <property type="entry name" value="R3H_dom_sf"/>
</dbReference>
<dbReference type="GO" id="GO:0003723">
    <property type="term" value="F:RNA binding"/>
    <property type="evidence" value="ECO:0007669"/>
    <property type="project" value="InterPro"/>
</dbReference>
<evidence type="ECO:0000313" key="3">
    <source>
        <dbReference type="Proteomes" id="UP000176504"/>
    </source>
</evidence>
<dbReference type="Pfam" id="PF01424">
    <property type="entry name" value="R3H"/>
    <property type="match status" value="1"/>
</dbReference>
<dbReference type="Gene3D" id="3.30.1370.50">
    <property type="entry name" value="R3H-like domain"/>
    <property type="match status" value="1"/>
</dbReference>
<name>A0A1F4VG18_UNCKA</name>
<dbReference type="PROSITE" id="PS51061">
    <property type="entry name" value="R3H"/>
    <property type="match status" value="1"/>
</dbReference>
<dbReference type="Gene3D" id="3.30.300.20">
    <property type="match status" value="1"/>
</dbReference>
<proteinExistence type="predicted"/>
<dbReference type="PANTHER" id="PTHR35800">
    <property type="entry name" value="PROTEIN JAG"/>
    <property type="match status" value="1"/>
</dbReference>
<feature type="domain" description="R3H" evidence="1">
    <location>
        <begin position="91"/>
        <end position="156"/>
    </location>
</feature>
<dbReference type="SMART" id="SM00393">
    <property type="entry name" value="R3H"/>
    <property type="match status" value="1"/>
</dbReference>
<gene>
    <name evidence="2" type="ORF">A3A78_02680</name>
</gene>
<evidence type="ECO:0000259" key="1">
    <source>
        <dbReference type="PROSITE" id="PS51061"/>
    </source>
</evidence>
<dbReference type="PANTHER" id="PTHR35800:SF1">
    <property type="entry name" value="RNA-BINDING PROTEIN KHPB"/>
    <property type="match status" value="1"/>
</dbReference>
<sequence>MNPSEDIISEIKEIIEKMLYFIGVSARSDVYLETNENGEVYRVDLSGDDLGALIGYHGEGLLALQTVLALMVAKKFDKFFYINVDVNGYRQEREERLKDMTKRAVDKVLFSLSPVELPPMGASERRLIHMEVSKHRGVASESTGEGFGRRVVIKPS</sequence>
<dbReference type="Proteomes" id="UP000176504">
    <property type="component" value="Unassembled WGS sequence"/>
</dbReference>
<comment type="caution">
    <text evidence="2">The sequence shown here is derived from an EMBL/GenBank/DDBJ whole genome shotgun (WGS) entry which is preliminary data.</text>
</comment>
<protein>
    <recommendedName>
        <fullName evidence="1">R3H domain-containing protein</fullName>
    </recommendedName>
</protein>
<dbReference type="InterPro" id="IPR034079">
    <property type="entry name" value="R3H_KhpB"/>
</dbReference>
<dbReference type="CDD" id="cd02414">
    <property type="entry name" value="KH-II_Jag"/>
    <property type="match status" value="1"/>
</dbReference>
<dbReference type="AlphaFoldDB" id="A0A1F4VG18"/>
<dbReference type="InterPro" id="IPR039247">
    <property type="entry name" value="KhpB"/>
</dbReference>
<dbReference type="EMBL" id="MEVI01000001">
    <property type="protein sequence ID" value="OGC55920.1"/>
    <property type="molecule type" value="Genomic_DNA"/>
</dbReference>
<dbReference type="InterPro" id="IPR038008">
    <property type="entry name" value="Jag_KH"/>
</dbReference>
<evidence type="ECO:0000313" key="2">
    <source>
        <dbReference type="EMBL" id="OGC55920.1"/>
    </source>
</evidence>
<accession>A0A1F4VG18</accession>
<dbReference type="InterPro" id="IPR001374">
    <property type="entry name" value="R3H_dom"/>
</dbReference>
<reference evidence="2 3" key="1">
    <citation type="journal article" date="2016" name="Nat. Commun.">
        <title>Thousands of microbial genomes shed light on interconnected biogeochemical processes in an aquifer system.</title>
        <authorList>
            <person name="Anantharaman K."/>
            <person name="Brown C.T."/>
            <person name="Hug L.A."/>
            <person name="Sharon I."/>
            <person name="Castelle C.J."/>
            <person name="Probst A.J."/>
            <person name="Thomas B.C."/>
            <person name="Singh A."/>
            <person name="Wilkins M.J."/>
            <person name="Karaoz U."/>
            <person name="Brodie E.L."/>
            <person name="Williams K.H."/>
            <person name="Hubbard S.S."/>
            <person name="Banfield J.F."/>
        </authorList>
    </citation>
    <scope>NUCLEOTIDE SEQUENCE [LARGE SCALE GENOMIC DNA]</scope>
</reference>
<dbReference type="CDD" id="cd02644">
    <property type="entry name" value="R3H_jag"/>
    <property type="match status" value="1"/>
</dbReference>